<organism evidence="1 2">
    <name type="scientific">Streptococcus canis</name>
    <dbReference type="NCBI Taxonomy" id="1329"/>
    <lineage>
        <taxon>Bacteria</taxon>
        <taxon>Bacillati</taxon>
        <taxon>Bacillota</taxon>
        <taxon>Bacilli</taxon>
        <taxon>Lactobacillales</taxon>
        <taxon>Streptococcaceae</taxon>
        <taxon>Streptococcus</taxon>
    </lineage>
</organism>
<dbReference type="EMBL" id="UXEP01000008">
    <property type="protein sequence ID" value="VDC42237.1"/>
    <property type="molecule type" value="Genomic_DNA"/>
</dbReference>
<gene>
    <name evidence="1" type="ORF">FMV2238Y02_06760</name>
</gene>
<evidence type="ECO:0008006" key="3">
    <source>
        <dbReference type="Google" id="ProtNLM"/>
    </source>
</evidence>
<protein>
    <recommendedName>
        <fullName evidence="3">DAGKc domain-containing protein</fullName>
    </recommendedName>
</protein>
<sequence>MKTVRIFYNPNSGKKEDQLAGQVKDYLCQHGFSEDSVEVITPKGSDQAF</sequence>
<name>A0A3P5Y5Z9_STRCB</name>
<keyword evidence="2" id="KW-1185">Reference proteome</keyword>
<evidence type="ECO:0000313" key="2">
    <source>
        <dbReference type="Proteomes" id="UP000280759"/>
    </source>
</evidence>
<reference evidence="1 2" key="1">
    <citation type="submission" date="2018-10" db="EMBL/GenBank/DDBJ databases">
        <authorList>
            <consortium name="Molecular Microbiology and Infection Unit (UMMI)"/>
            <person name="Machado M."/>
        </authorList>
    </citation>
    <scope>NUCLEOTIDE SEQUENCE [LARGE SCALE GENOMIC DNA]</scope>
    <source>
        <strain evidence="1">FMV2238.02</strain>
    </source>
</reference>
<dbReference type="AlphaFoldDB" id="A0A3P5Y5Z9"/>
<proteinExistence type="predicted"/>
<evidence type="ECO:0000313" key="1">
    <source>
        <dbReference type="EMBL" id="VDC42237.1"/>
    </source>
</evidence>
<dbReference type="Proteomes" id="UP000280759">
    <property type="component" value="Unassembled WGS sequence"/>
</dbReference>
<accession>A0A3P5Y5Z9</accession>